<evidence type="ECO:0000313" key="10">
    <source>
        <dbReference type="Proteomes" id="UP001295740"/>
    </source>
</evidence>
<dbReference type="GO" id="GO:0016020">
    <property type="term" value="C:membrane"/>
    <property type="evidence" value="ECO:0007669"/>
    <property type="project" value="UniProtKB-SubCell"/>
</dbReference>
<comment type="similarity">
    <text evidence="5">Belongs to the SAT4 family.</text>
</comment>
<evidence type="ECO:0000256" key="2">
    <source>
        <dbReference type="ARBA" id="ARBA00022692"/>
    </source>
</evidence>
<reference evidence="9" key="1">
    <citation type="submission" date="2023-10" db="EMBL/GenBank/DDBJ databases">
        <authorList>
            <person name="Hackl T."/>
        </authorList>
    </citation>
    <scope>NUCLEOTIDE SEQUENCE</scope>
</reference>
<feature type="transmembrane region" description="Helical" evidence="7">
    <location>
        <begin position="88"/>
        <end position="113"/>
    </location>
</feature>
<dbReference type="InterPro" id="IPR049326">
    <property type="entry name" value="Rhodopsin_dom_fungi"/>
</dbReference>
<feature type="transmembrane region" description="Helical" evidence="7">
    <location>
        <begin position="176"/>
        <end position="200"/>
    </location>
</feature>
<keyword evidence="2 7" id="KW-0812">Transmembrane</keyword>
<organism evidence="9 10">
    <name type="scientific">Anthostomella pinea</name>
    <dbReference type="NCBI Taxonomy" id="933095"/>
    <lineage>
        <taxon>Eukaryota</taxon>
        <taxon>Fungi</taxon>
        <taxon>Dikarya</taxon>
        <taxon>Ascomycota</taxon>
        <taxon>Pezizomycotina</taxon>
        <taxon>Sordariomycetes</taxon>
        <taxon>Xylariomycetidae</taxon>
        <taxon>Xylariales</taxon>
        <taxon>Xylariaceae</taxon>
        <taxon>Anthostomella</taxon>
    </lineage>
</organism>
<sequence>MGLYADNAPNLAAAVITIGLLGYICYILRVICRVRYSSWGLEDWAMTIAMFPFTVLTVACIACAFTGIGATNRTLALPGNEGYEKRGLFWFFLFEVFYCASVIPVKMSISLMLIRIAQNRKSFIWMQYVIIGMFTIMNLIAMMYIILQCNPVAAAWDTSLLQNGGKCNDMKILADIYYATTAVNILTDWVTAFMPILLLWKVNMNRNSKISVSFVLGLGFFASLSACIRLKYTVGLTDAENYLFAVSDIVIWGYAENGLGVAVGSMATLKPLFRRVFGLSNADSGPGTNTWGGRSRKYAFPLDSRRTYAEEDGFELPSTSTPRPGKHGATGVTTQVGASHDKDSLSLSDSESQRKIMGEGHERNIYVSRQVNITHDG</sequence>
<keyword evidence="4 7" id="KW-0472">Membrane</keyword>
<evidence type="ECO:0000259" key="8">
    <source>
        <dbReference type="Pfam" id="PF20684"/>
    </source>
</evidence>
<dbReference type="AlphaFoldDB" id="A0AAI8VSN6"/>
<comment type="caution">
    <text evidence="9">The sequence shown here is derived from an EMBL/GenBank/DDBJ whole genome shotgun (WGS) entry which is preliminary data.</text>
</comment>
<feature type="region of interest" description="Disordered" evidence="6">
    <location>
        <begin position="312"/>
        <end position="354"/>
    </location>
</feature>
<evidence type="ECO:0000256" key="1">
    <source>
        <dbReference type="ARBA" id="ARBA00004141"/>
    </source>
</evidence>
<dbReference type="PANTHER" id="PTHR33048">
    <property type="entry name" value="PTH11-LIKE INTEGRAL MEMBRANE PROTEIN (AFU_ORTHOLOGUE AFUA_5G11245)"/>
    <property type="match status" value="1"/>
</dbReference>
<keyword evidence="10" id="KW-1185">Reference proteome</keyword>
<gene>
    <name evidence="9" type="ORF">KHLLAP_LOCUS10215</name>
</gene>
<feature type="domain" description="Rhodopsin" evidence="8">
    <location>
        <begin position="28"/>
        <end position="275"/>
    </location>
</feature>
<protein>
    <submittedName>
        <fullName evidence="9">Uu.00g056470.m01.CDS01</fullName>
    </submittedName>
</protein>
<accession>A0AAI8VSN6</accession>
<feature type="transmembrane region" description="Helical" evidence="7">
    <location>
        <begin position="44"/>
        <end position="68"/>
    </location>
</feature>
<evidence type="ECO:0000256" key="5">
    <source>
        <dbReference type="ARBA" id="ARBA00038359"/>
    </source>
</evidence>
<keyword evidence="3 7" id="KW-1133">Transmembrane helix</keyword>
<evidence type="ECO:0000313" key="9">
    <source>
        <dbReference type="EMBL" id="CAJ2509747.1"/>
    </source>
</evidence>
<dbReference type="Pfam" id="PF20684">
    <property type="entry name" value="Fung_rhodopsin"/>
    <property type="match status" value="1"/>
</dbReference>
<dbReference type="PANTHER" id="PTHR33048:SF31">
    <property type="entry name" value="INTEGRAL MEMBRANE PROTEIN"/>
    <property type="match status" value="1"/>
</dbReference>
<feature type="transmembrane region" description="Helical" evidence="7">
    <location>
        <begin position="125"/>
        <end position="147"/>
    </location>
</feature>
<evidence type="ECO:0000256" key="6">
    <source>
        <dbReference type="SAM" id="MobiDB-lite"/>
    </source>
</evidence>
<dbReference type="InterPro" id="IPR052337">
    <property type="entry name" value="SAT4-like"/>
</dbReference>
<evidence type="ECO:0000256" key="7">
    <source>
        <dbReference type="SAM" id="Phobius"/>
    </source>
</evidence>
<evidence type="ECO:0000256" key="3">
    <source>
        <dbReference type="ARBA" id="ARBA00022989"/>
    </source>
</evidence>
<dbReference type="Proteomes" id="UP001295740">
    <property type="component" value="Unassembled WGS sequence"/>
</dbReference>
<feature type="transmembrane region" description="Helical" evidence="7">
    <location>
        <begin position="12"/>
        <end position="32"/>
    </location>
</feature>
<dbReference type="EMBL" id="CAUWAG010000013">
    <property type="protein sequence ID" value="CAJ2509747.1"/>
    <property type="molecule type" value="Genomic_DNA"/>
</dbReference>
<feature type="transmembrane region" description="Helical" evidence="7">
    <location>
        <begin position="212"/>
        <end position="231"/>
    </location>
</feature>
<proteinExistence type="inferred from homology"/>
<name>A0AAI8VSN6_9PEZI</name>
<comment type="subcellular location">
    <subcellularLocation>
        <location evidence="1">Membrane</location>
        <topology evidence="1">Multi-pass membrane protein</topology>
    </subcellularLocation>
</comment>
<evidence type="ECO:0000256" key="4">
    <source>
        <dbReference type="ARBA" id="ARBA00023136"/>
    </source>
</evidence>
<feature type="transmembrane region" description="Helical" evidence="7">
    <location>
        <begin position="251"/>
        <end position="269"/>
    </location>
</feature>